<proteinExistence type="predicted"/>
<evidence type="ECO:0000313" key="2">
    <source>
        <dbReference type="EMBL" id="ASN23569.1"/>
    </source>
</evidence>
<keyword evidence="3" id="KW-1185">Reference proteome</keyword>
<evidence type="ECO:0000256" key="1">
    <source>
        <dbReference type="SAM" id="Phobius"/>
    </source>
</evidence>
<dbReference type="AlphaFoldDB" id="A0A221NUA5"/>
<keyword evidence="1" id="KW-0812">Transmembrane</keyword>
<dbReference type="OrthoDB" id="2083198at2"/>
<dbReference type="KEGG" id="splu:LK06_004395"/>
<dbReference type="Proteomes" id="UP000031501">
    <property type="component" value="Chromosome"/>
</dbReference>
<feature type="transmembrane region" description="Helical" evidence="1">
    <location>
        <begin position="164"/>
        <end position="186"/>
    </location>
</feature>
<evidence type="ECO:0000313" key="3">
    <source>
        <dbReference type="Proteomes" id="UP000031501"/>
    </source>
</evidence>
<name>A0A221NUA5_9ACTN</name>
<sequence length="251" mass="27735">MVWLDEYERRARLVPGLLAIFPVAILLSVLSLRQLPTVSYVMGAVVLIGTPVVVADIVRQQGRKAEKTLWASWGGPPTTAWLRLREPSDNEVQRDLWRKAVAEVSGVELLSLRAERANSSRADQAIATAVGQVRDRTRDSEKFKLLFNENRNYGFARNLYGVRWIGRGISLGGVLVVGAYMAWVSLGRHQDGITSENLFGVASCLAFFIYWCVWPSPGRVREAANKYAQQLLQSAVTLKGDAPVAAPDPNA</sequence>
<dbReference type="EMBL" id="CP022433">
    <property type="protein sequence ID" value="ASN23569.1"/>
    <property type="molecule type" value="Genomic_DNA"/>
</dbReference>
<gene>
    <name evidence="2" type="ORF">LK07_05480</name>
</gene>
<accession>A0A221NUA5</accession>
<reference evidence="2 3" key="1">
    <citation type="submission" date="2017-07" db="EMBL/GenBank/DDBJ databases">
        <title>Genome sequence of Streptomyces pluripotens MUSC 137T.</title>
        <authorList>
            <person name="Ser H.-L."/>
            <person name="Lee L.-H."/>
        </authorList>
    </citation>
    <scope>NUCLEOTIDE SEQUENCE [LARGE SCALE GENOMIC DNA]</scope>
    <source>
        <strain evidence="2 3">MUSC 137</strain>
    </source>
</reference>
<dbReference type="RefSeq" id="WP_043434065.1">
    <property type="nucleotide sequence ID" value="NZ_CP021080.1"/>
</dbReference>
<keyword evidence="1" id="KW-0472">Membrane</keyword>
<protein>
    <submittedName>
        <fullName evidence="2">Uncharacterized protein</fullName>
    </submittedName>
</protein>
<dbReference type="STRING" id="1355015.LK06_004395"/>
<organism evidence="2 3">
    <name type="scientific">Streptomyces pluripotens</name>
    <dbReference type="NCBI Taxonomy" id="1355015"/>
    <lineage>
        <taxon>Bacteria</taxon>
        <taxon>Bacillati</taxon>
        <taxon>Actinomycetota</taxon>
        <taxon>Actinomycetes</taxon>
        <taxon>Kitasatosporales</taxon>
        <taxon>Streptomycetaceae</taxon>
        <taxon>Streptomyces</taxon>
    </lineage>
</organism>
<keyword evidence="1" id="KW-1133">Transmembrane helix</keyword>
<feature type="transmembrane region" description="Helical" evidence="1">
    <location>
        <begin position="38"/>
        <end position="58"/>
    </location>
</feature>
<feature type="transmembrane region" description="Helical" evidence="1">
    <location>
        <begin position="12"/>
        <end position="32"/>
    </location>
</feature>
<feature type="transmembrane region" description="Helical" evidence="1">
    <location>
        <begin position="198"/>
        <end position="216"/>
    </location>
</feature>